<evidence type="ECO:0000313" key="4">
    <source>
        <dbReference type="Proteomes" id="UP000886842"/>
    </source>
</evidence>
<dbReference type="InterPro" id="IPR036866">
    <property type="entry name" value="RibonucZ/Hydroxyglut_hydro"/>
</dbReference>
<dbReference type="InterPro" id="IPR051453">
    <property type="entry name" value="MBL_Glyoxalase_II"/>
</dbReference>
<organism evidence="3 4">
    <name type="scientific">Candidatus Avipropionibacterium avicola</name>
    <dbReference type="NCBI Taxonomy" id="2840701"/>
    <lineage>
        <taxon>Bacteria</taxon>
        <taxon>Bacillati</taxon>
        <taxon>Actinomycetota</taxon>
        <taxon>Actinomycetes</taxon>
        <taxon>Propionibacteriales</taxon>
        <taxon>Propionibacteriaceae</taxon>
        <taxon>Propionibacteriaceae incertae sedis</taxon>
        <taxon>Candidatus Avipropionibacterium</taxon>
    </lineage>
</organism>
<dbReference type="InterPro" id="IPR001279">
    <property type="entry name" value="Metallo-B-lactamas"/>
</dbReference>
<dbReference type="SUPFAM" id="SSF56281">
    <property type="entry name" value="Metallo-hydrolase/oxidoreductase"/>
    <property type="match status" value="1"/>
</dbReference>
<sequence>MSDHQSSPVDPYHVTPGGEPVVIHRDGRLTVSKLSVGGMDNNVYLLQDGDNLVLIDAAADPDRLLEVTQGYGPDVVVTTHRHHDHIGALAELAEQRGPRLFAGAPDVEAITEATGAGPITGVWDGDHITCGPIMLRVVGLVGHTPGAIALALKDELLFTGDSLFPGGPGKTNSPEDFTSLMDDLESKLFARYGDHTAVHPGHGDSTTIGHERPQLQQWRERGW</sequence>
<feature type="domain" description="Metallo-beta-lactamase" evidence="2">
    <location>
        <begin position="40"/>
        <end position="202"/>
    </location>
</feature>
<gene>
    <name evidence="3" type="ORF">IAA98_04925</name>
</gene>
<protein>
    <submittedName>
        <fullName evidence="3">MBL fold metallo-hydrolase</fullName>
    </submittedName>
</protein>
<feature type="region of interest" description="Disordered" evidence="1">
    <location>
        <begin position="199"/>
        <end position="223"/>
    </location>
</feature>
<accession>A0A9D1GXN4</accession>
<dbReference type="PANTHER" id="PTHR46233:SF1">
    <property type="entry name" value="CONSERVED PROTEIN"/>
    <property type="match status" value="1"/>
</dbReference>
<reference evidence="3" key="1">
    <citation type="submission" date="2020-10" db="EMBL/GenBank/DDBJ databases">
        <authorList>
            <person name="Gilroy R."/>
        </authorList>
    </citation>
    <scope>NUCLEOTIDE SEQUENCE</scope>
    <source>
        <strain evidence="3">ChiGjej1B1-24693</strain>
    </source>
</reference>
<proteinExistence type="predicted"/>
<name>A0A9D1GXN4_9ACTN</name>
<dbReference type="Gene3D" id="3.60.15.10">
    <property type="entry name" value="Ribonuclease Z/Hydroxyacylglutathione hydrolase-like"/>
    <property type="match status" value="1"/>
</dbReference>
<comment type="caution">
    <text evidence="3">The sequence shown here is derived from an EMBL/GenBank/DDBJ whole genome shotgun (WGS) entry which is preliminary data.</text>
</comment>
<feature type="compositionally biased region" description="Basic and acidic residues" evidence="1">
    <location>
        <begin position="209"/>
        <end position="223"/>
    </location>
</feature>
<reference evidence="3" key="2">
    <citation type="journal article" date="2021" name="PeerJ">
        <title>Extensive microbial diversity within the chicken gut microbiome revealed by metagenomics and culture.</title>
        <authorList>
            <person name="Gilroy R."/>
            <person name="Ravi A."/>
            <person name="Getino M."/>
            <person name="Pursley I."/>
            <person name="Horton D.L."/>
            <person name="Alikhan N.F."/>
            <person name="Baker D."/>
            <person name="Gharbi K."/>
            <person name="Hall N."/>
            <person name="Watson M."/>
            <person name="Adriaenssens E.M."/>
            <person name="Foster-Nyarko E."/>
            <person name="Jarju S."/>
            <person name="Secka A."/>
            <person name="Antonio M."/>
            <person name="Oren A."/>
            <person name="Chaudhuri R.R."/>
            <person name="La Ragione R."/>
            <person name="Hildebrand F."/>
            <person name="Pallen M.J."/>
        </authorList>
    </citation>
    <scope>NUCLEOTIDE SEQUENCE</scope>
    <source>
        <strain evidence="3">ChiGjej1B1-24693</strain>
    </source>
</reference>
<evidence type="ECO:0000313" key="3">
    <source>
        <dbReference type="EMBL" id="HIT74908.1"/>
    </source>
</evidence>
<dbReference type="PANTHER" id="PTHR46233">
    <property type="entry name" value="HYDROXYACYLGLUTATHIONE HYDROLASE GLOC"/>
    <property type="match status" value="1"/>
</dbReference>
<evidence type="ECO:0000259" key="2">
    <source>
        <dbReference type="SMART" id="SM00849"/>
    </source>
</evidence>
<dbReference type="Pfam" id="PF00753">
    <property type="entry name" value="Lactamase_B"/>
    <property type="match status" value="1"/>
</dbReference>
<dbReference type="EMBL" id="DVLP01000148">
    <property type="protein sequence ID" value="HIT74908.1"/>
    <property type="molecule type" value="Genomic_DNA"/>
</dbReference>
<dbReference type="CDD" id="cd06262">
    <property type="entry name" value="metallo-hydrolase-like_MBL-fold"/>
    <property type="match status" value="1"/>
</dbReference>
<evidence type="ECO:0000256" key="1">
    <source>
        <dbReference type="SAM" id="MobiDB-lite"/>
    </source>
</evidence>
<dbReference type="AlphaFoldDB" id="A0A9D1GXN4"/>
<feature type="region of interest" description="Disordered" evidence="1">
    <location>
        <begin position="1"/>
        <end position="20"/>
    </location>
</feature>
<dbReference type="SMART" id="SM00849">
    <property type="entry name" value="Lactamase_B"/>
    <property type="match status" value="1"/>
</dbReference>
<dbReference type="Proteomes" id="UP000886842">
    <property type="component" value="Unassembled WGS sequence"/>
</dbReference>